<dbReference type="AlphaFoldDB" id="A0AAE3GMJ3"/>
<evidence type="ECO:0000313" key="7">
    <source>
        <dbReference type="EMBL" id="MCP2727355.1"/>
    </source>
</evidence>
<dbReference type="GO" id="GO:0008970">
    <property type="term" value="F:phospholipase A1 activity"/>
    <property type="evidence" value="ECO:0007669"/>
    <property type="project" value="TreeGrafter"/>
</dbReference>
<dbReference type="Gene3D" id="3.90.1720.10">
    <property type="entry name" value="endopeptidase domain like (from Nostoc punctiforme)"/>
    <property type="match status" value="1"/>
</dbReference>
<dbReference type="Proteomes" id="UP001204953">
    <property type="component" value="Unassembled WGS sequence"/>
</dbReference>
<dbReference type="InterPro" id="IPR007053">
    <property type="entry name" value="LRAT_dom"/>
</dbReference>
<evidence type="ECO:0000259" key="6">
    <source>
        <dbReference type="PROSITE" id="PS51934"/>
    </source>
</evidence>
<dbReference type="EMBL" id="JAMZMM010000012">
    <property type="protein sequence ID" value="MCP2727355.1"/>
    <property type="molecule type" value="Genomic_DNA"/>
</dbReference>
<keyword evidence="8" id="KW-1185">Reference proteome</keyword>
<accession>A0AAE3GMJ3</accession>
<dbReference type="PANTHER" id="PTHR13943:SF77">
    <property type="entry name" value="LRAT DOMAIN-CONTAINING PROTEIN"/>
    <property type="match status" value="1"/>
</dbReference>
<evidence type="ECO:0000256" key="3">
    <source>
        <dbReference type="ARBA" id="ARBA00023098"/>
    </source>
</evidence>
<feature type="coiled-coil region" evidence="5">
    <location>
        <begin position="175"/>
        <end position="213"/>
    </location>
</feature>
<evidence type="ECO:0000313" key="8">
    <source>
        <dbReference type="Proteomes" id="UP001204953"/>
    </source>
</evidence>
<dbReference type="Pfam" id="PF04012">
    <property type="entry name" value="PspA_IM30"/>
    <property type="match status" value="1"/>
</dbReference>
<dbReference type="PANTHER" id="PTHR13943">
    <property type="entry name" value="HRAS-LIKE SUPPRESSOR - RELATED"/>
    <property type="match status" value="1"/>
</dbReference>
<gene>
    <name evidence="7" type="ORF">NJ959_02565</name>
</gene>
<comment type="caution">
    <text evidence="7">The sequence shown here is derived from an EMBL/GenBank/DDBJ whole genome shotgun (WGS) entry which is preliminary data.</text>
</comment>
<evidence type="ECO:0000256" key="1">
    <source>
        <dbReference type="ARBA" id="ARBA00022679"/>
    </source>
</evidence>
<dbReference type="Pfam" id="PF04970">
    <property type="entry name" value="LRAT"/>
    <property type="match status" value="1"/>
</dbReference>
<dbReference type="GO" id="GO:0005737">
    <property type="term" value="C:cytoplasm"/>
    <property type="evidence" value="ECO:0007669"/>
    <property type="project" value="TreeGrafter"/>
</dbReference>
<keyword evidence="7" id="KW-0012">Acyltransferase</keyword>
<proteinExistence type="inferred from homology"/>
<dbReference type="GO" id="GO:0004623">
    <property type="term" value="F:phospholipase A2 activity"/>
    <property type="evidence" value="ECO:0007669"/>
    <property type="project" value="TreeGrafter"/>
</dbReference>
<sequence length="225" mass="26193">MARGDQIYVYRELLNLQGVYEHHGIDCGDGTVIHYRKPSETVERTSLATFSKGNKVYVKNYTTHFIPDVVVQRAKSRLGEKKYNLLSHNCEHFATWCKTGISDSRQIRDFIPIISQMNTEKLYEPIAEAVRGSDREKADRMFNKAIADIKIVWDTLQPQYNQEVREINAWQKVAIKALKQNREDLARQALIKKEKYEKSATEKKAKLDRLAEMTETLVKNRMNLK</sequence>
<dbReference type="InterPro" id="IPR051496">
    <property type="entry name" value="H-rev107_PLA/AT"/>
</dbReference>
<dbReference type="GO" id="GO:0070292">
    <property type="term" value="P:N-acylphosphatidylethanolamine metabolic process"/>
    <property type="evidence" value="ECO:0007669"/>
    <property type="project" value="TreeGrafter"/>
</dbReference>
<dbReference type="PROSITE" id="PS51934">
    <property type="entry name" value="LRAT"/>
    <property type="match status" value="1"/>
</dbReference>
<protein>
    <submittedName>
        <fullName evidence="7">Lecithin retinol acyltransferase family protein</fullName>
    </submittedName>
</protein>
<keyword evidence="5" id="KW-0175">Coiled coil</keyword>
<feature type="domain" description="LRAT" evidence="6">
    <location>
        <begin position="12"/>
        <end position="106"/>
    </location>
</feature>
<name>A0AAE3GMJ3_9CYAN</name>
<evidence type="ECO:0000256" key="2">
    <source>
        <dbReference type="ARBA" id="ARBA00022801"/>
    </source>
</evidence>
<dbReference type="InterPro" id="IPR007157">
    <property type="entry name" value="PspA_VIPP1"/>
</dbReference>
<comment type="similarity">
    <text evidence="4">Belongs to the PspA/Vipp/IM30 family.</text>
</comment>
<keyword evidence="2" id="KW-0378">Hydrolase</keyword>
<reference evidence="7" key="1">
    <citation type="submission" date="2022-06" db="EMBL/GenBank/DDBJ databases">
        <title>New cyanobacteria of genus Symplocastrum in benthos of Lake Baikal.</title>
        <authorList>
            <person name="Sorokovikova E."/>
            <person name="Tikhonova I."/>
            <person name="Krasnopeev A."/>
            <person name="Evseev P."/>
            <person name="Gladkikh A."/>
            <person name="Belykh O."/>
        </authorList>
    </citation>
    <scope>NUCLEOTIDE SEQUENCE</scope>
    <source>
        <strain evidence="7">BBK-W-15</strain>
    </source>
</reference>
<dbReference type="GO" id="GO:0016410">
    <property type="term" value="F:N-acyltransferase activity"/>
    <property type="evidence" value="ECO:0007669"/>
    <property type="project" value="TreeGrafter"/>
</dbReference>
<evidence type="ECO:0000256" key="5">
    <source>
        <dbReference type="SAM" id="Coils"/>
    </source>
</evidence>
<keyword evidence="1" id="KW-0808">Transferase</keyword>
<organism evidence="7 8">
    <name type="scientific">Limnofasciculus baicalensis BBK-W-15</name>
    <dbReference type="NCBI Taxonomy" id="2699891"/>
    <lineage>
        <taxon>Bacteria</taxon>
        <taxon>Bacillati</taxon>
        <taxon>Cyanobacteriota</taxon>
        <taxon>Cyanophyceae</taxon>
        <taxon>Coleofasciculales</taxon>
        <taxon>Coleofasciculaceae</taxon>
        <taxon>Limnofasciculus</taxon>
        <taxon>Limnofasciculus baicalensis</taxon>
    </lineage>
</organism>
<keyword evidence="3" id="KW-0443">Lipid metabolism</keyword>
<dbReference type="RefSeq" id="WP_254010173.1">
    <property type="nucleotide sequence ID" value="NZ_JAMZMM010000012.1"/>
</dbReference>
<evidence type="ECO:0000256" key="4">
    <source>
        <dbReference type="ARBA" id="ARBA00043985"/>
    </source>
</evidence>